<name>A0A9P1KCX6_9CYAN</name>
<keyword evidence="2" id="KW-1185">Reference proteome</keyword>
<dbReference type="AlphaFoldDB" id="A0A9P1KCX6"/>
<accession>A0A9P1KCX6</accession>
<reference evidence="1 2" key="1">
    <citation type="submission" date="2014-02" db="EMBL/GenBank/DDBJ databases">
        <authorList>
            <person name="Genoscope - CEA"/>
        </authorList>
    </citation>
    <scope>NUCLEOTIDE SEQUENCE [LARGE SCALE GENOMIC DNA]</scope>
    <source>
        <strain evidence="1 2">PCC 8005</strain>
    </source>
</reference>
<gene>
    <name evidence="1" type="ORF">ARTHRO_11494</name>
</gene>
<proteinExistence type="predicted"/>
<dbReference type="Proteomes" id="UP000032946">
    <property type="component" value="Chromosome"/>
</dbReference>
<organism evidence="1 2">
    <name type="scientific">Limnospira indica PCC 8005</name>
    <dbReference type="NCBI Taxonomy" id="376219"/>
    <lineage>
        <taxon>Bacteria</taxon>
        <taxon>Bacillati</taxon>
        <taxon>Cyanobacteriota</taxon>
        <taxon>Cyanophyceae</taxon>
        <taxon>Oscillatoriophycideae</taxon>
        <taxon>Oscillatoriales</taxon>
        <taxon>Sirenicapillariaceae</taxon>
        <taxon>Limnospira</taxon>
    </lineage>
</organism>
<evidence type="ECO:0000313" key="1">
    <source>
        <dbReference type="EMBL" id="CDM93821.1"/>
    </source>
</evidence>
<protein>
    <submittedName>
        <fullName evidence="1">Uncharacterized protein</fullName>
    </submittedName>
</protein>
<dbReference type="EMBL" id="FO818640">
    <property type="protein sequence ID" value="CDM93821.1"/>
    <property type="molecule type" value="Genomic_DNA"/>
</dbReference>
<sequence>MTQISLDRSNQSQSFGYLRLLISASQETHLYIEANDHTQ</sequence>
<evidence type="ECO:0000313" key="2">
    <source>
        <dbReference type="Proteomes" id="UP000032946"/>
    </source>
</evidence>